<dbReference type="PATRIC" id="fig|1392.242.peg.2657"/>
<keyword evidence="2" id="KW-0695">RNA-directed DNA polymerase</keyword>
<reference evidence="2 3" key="1">
    <citation type="submission" date="2015-05" db="EMBL/GenBank/DDBJ databases">
        <title>Whole genome sequence and identification of bacterial endophytes from Costus igneus.</title>
        <authorList>
            <person name="Lee Y.P."/>
            <person name="Gan H.M."/>
            <person name="Eng W."/>
            <person name="Wheatley M.S."/>
            <person name="Caraballo A."/>
            <person name="Polter S."/>
            <person name="Savka M.A."/>
            <person name="Hudson A.O."/>
        </authorList>
    </citation>
    <scope>NUCLEOTIDE SEQUENCE [LARGE SCALE GENOMIC DNA]</scope>
    <source>
        <strain evidence="2 3">RIT375</strain>
    </source>
</reference>
<dbReference type="Pfam" id="PF00078">
    <property type="entry name" value="RVT_1"/>
    <property type="match status" value="1"/>
</dbReference>
<keyword evidence="2" id="KW-0548">Nucleotidyltransferase</keyword>
<dbReference type="GO" id="GO:0003964">
    <property type="term" value="F:RNA-directed DNA polymerase activity"/>
    <property type="evidence" value="ECO:0007669"/>
    <property type="project" value="UniProtKB-KW"/>
</dbReference>
<dbReference type="SUPFAM" id="SSF56672">
    <property type="entry name" value="DNA/RNA polymerases"/>
    <property type="match status" value="1"/>
</dbReference>
<protein>
    <submittedName>
        <fullName evidence="2">Reverse transcriptase</fullName>
    </submittedName>
</protein>
<name>A0A0J1I348_BACAN</name>
<dbReference type="AlphaFoldDB" id="A0A0J1I348"/>
<comment type="caution">
    <text evidence="2">The sequence shown here is derived from an EMBL/GenBank/DDBJ whole genome shotgun (WGS) entry which is preliminary data.</text>
</comment>
<dbReference type="RefSeq" id="WP_047956404.1">
    <property type="nucleotide sequence ID" value="NZ_LDPG01000002.1"/>
</dbReference>
<accession>A0A0J1I348</accession>
<dbReference type="PROSITE" id="PS50878">
    <property type="entry name" value="RT_POL"/>
    <property type="match status" value="1"/>
</dbReference>
<evidence type="ECO:0000259" key="1">
    <source>
        <dbReference type="PROSITE" id="PS50878"/>
    </source>
</evidence>
<dbReference type="Proteomes" id="UP000035904">
    <property type="component" value="Unassembled WGS sequence"/>
</dbReference>
<evidence type="ECO:0000313" key="3">
    <source>
        <dbReference type="Proteomes" id="UP000035904"/>
    </source>
</evidence>
<evidence type="ECO:0000313" key="2">
    <source>
        <dbReference type="EMBL" id="KLV20369.1"/>
    </source>
</evidence>
<feature type="domain" description="Reverse transcriptase" evidence="1">
    <location>
        <begin position="65"/>
        <end position="372"/>
    </location>
</feature>
<organism evidence="2 3">
    <name type="scientific">Bacillus anthracis</name>
    <name type="common">anthrax bacterium</name>
    <dbReference type="NCBI Taxonomy" id="1392"/>
    <lineage>
        <taxon>Bacteria</taxon>
        <taxon>Bacillati</taxon>
        <taxon>Bacillota</taxon>
        <taxon>Bacilli</taxon>
        <taxon>Bacillales</taxon>
        <taxon>Bacillaceae</taxon>
        <taxon>Bacillus</taxon>
        <taxon>Bacillus cereus group</taxon>
    </lineage>
</organism>
<gene>
    <name evidence="2" type="ORF">ABW01_05395</name>
</gene>
<dbReference type="EMBL" id="LDPG01000002">
    <property type="protein sequence ID" value="KLV20369.1"/>
    <property type="molecule type" value="Genomic_DNA"/>
</dbReference>
<proteinExistence type="predicted"/>
<dbReference type="InterPro" id="IPR043502">
    <property type="entry name" value="DNA/RNA_pol_sf"/>
</dbReference>
<sequence length="469" mass="55925">MNQSNRLQLQDFPSSTHVDWSKYESKSYIHFDNRIKIEHVKKFIQDPVWIERHAFFPFIHFQIKFNKYTLKDLPNRNALKKTGLPKDLKEKKVKIRDIYYSSHIDSYIYKYYGEMLNRFYNQYAIEKHIDCNVLAYRNNKKGFNNIDFAHEVFEFLFKHKEAIIISLDFTSFFDNINHKALKRKIKTILDCEELPKDIYKIYKSITQFSYVNKVDIDEFLIQKFGKDLLGQKLKDKSLSRVMNPREYREFKKTKKILKNKKPFGIPQGSGMSAVCSNIHLIDFDQELKEWAESHNALYRRYCDDLILVIPENGVTLERVKLFKTEVTDIIGEYRDDGLVIQKDKTEVRLYQDGIIKGENGEASQLDYLGFVTDGLTVKVREKSLFKYYTRAYRKAKVCKNITLKTGKKYERGKLYKIYTHLGFKYKKHGNFISYANKAHEKMKYLPIKSLIKNQIKRHWYKIHKVLNGN</sequence>
<keyword evidence="2" id="KW-0808">Transferase</keyword>
<dbReference type="InterPro" id="IPR000477">
    <property type="entry name" value="RT_dom"/>
</dbReference>